<dbReference type="Pfam" id="PF20410">
    <property type="entry name" value="X-Tfes_XVIPCD"/>
    <property type="match status" value="1"/>
</dbReference>
<keyword evidence="4" id="KW-1185">Reference proteome</keyword>
<feature type="region of interest" description="Disordered" evidence="1">
    <location>
        <begin position="415"/>
        <end position="469"/>
    </location>
</feature>
<evidence type="ECO:0000313" key="3">
    <source>
        <dbReference type="EMBL" id="MFG6108154.1"/>
    </source>
</evidence>
<protein>
    <submittedName>
        <fullName evidence="3">XVIPCD domain-containing protein</fullName>
    </submittedName>
</protein>
<name>A0ABW7CX55_9GAMM</name>
<sequence length="469" mass="50943">MLDPRIERMLEEANTQASLSEAKARDLREAIETSPFLADIMRKAMDSGDLKHIRFADSPNEGGHYDAKNQTISISSHVWDWPRQHQRVDQLTAVLGHETGHALMARSTHLTNHRLSFDIEGALKQGVQYGDATVDITPFAQTYINASRKNEGFAELVSMNAVASRIKTTVNGADLEQVVKRLDDTTPCVTDGKLATGIQIGPGFMQRPGTTIQSPAIEAVAVCQFDKSSSTLGVQGKADYNAYYLSYVVSVGAELLKERSQASTQTMPQVGMNLAELRSSVAEIQAAGVSLGGTGKVFGFADTSGGRHLPVEVRQVGPIGHAQPDIAAQQTDRPAAVFADHPAHADHATYGRIHEWVKGTGNWNEAESRNVAASLYKQQLSAPLVQRVDHVTGGLGRDGAHNVFAVYAPFGDKGPHFHTHVDGRQAAQEPAEQSLQQAEVLQRTQGQQQAQEQAQQRGETEQQAGRTFR</sequence>
<comment type="caution">
    <text evidence="3">The sequence shown here is derived from an EMBL/GenBank/DDBJ whole genome shotgun (WGS) entry which is preliminary data.</text>
</comment>
<evidence type="ECO:0000259" key="2">
    <source>
        <dbReference type="Pfam" id="PF20410"/>
    </source>
</evidence>
<organism evidence="3 4">
    <name type="scientific">Stenotrophomonas nematodicola</name>
    <dbReference type="NCBI Taxonomy" id="2656746"/>
    <lineage>
        <taxon>Bacteria</taxon>
        <taxon>Pseudomonadati</taxon>
        <taxon>Pseudomonadota</taxon>
        <taxon>Gammaproteobacteria</taxon>
        <taxon>Lysobacterales</taxon>
        <taxon>Lysobacteraceae</taxon>
        <taxon>Stenotrophomonas</taxon>
    </lineage>
</organism>
<reference evidence="3 4" key="1">
    <citation type="submission" date="2024-09" db="EMBL/GenBank/DDBJ databases">
        <authorList>
            <consortium name="All-Russian atlas of soil microorganisms"/>
            <consortium name="as a basis for the search for new antimicrobial producers and enzymes with unique properties"/>
            <person name="Sokolova E.A."/>
            <person name="Voronina E.N."/>
        </authorList>
    </citation>
    <scope>NUCLEOTIDE SEQUENCE [LARGE SCALE GENOMIC DNA]</scope>
    <source>
        <strain evidence="3 4">AF-22b-331.1</strain>
    </source>
</reference>
<feature type="compositionally biased region" description="Low complexity" evidence="1">
    <location>
        <begin position="442"/>
        <end position="469"/>
    </location>
</feature>
<dbReference type="Proteomes" id="UP001605261">
    <property type="component" value="Unassembled WGS sequence"/>
</dbReference>
<evidence type="ECO:0000256" key="1">
    <source>
        <dbReference type="SAM" id="MobiDB-lite"/>
    </source>
</evidence>
<proteinExistence type="predicted"/>
<dbReference type="InterPro" id="IPR046519">
    <property type="entry name" value="X-Tfes_XVIPCD"/>
</dbReference>
<gene>
    <name evidence="3" type="ORF">ACEU0G_001627</name>
</gene>
<evidence type="ECO:0000313" key="4">
    <source>
        <dbReference type="Proteomes" id="UP001605261"/>
    </source>
</evidence>
<dbReference type="EMBL" id="JBHGCJ010000001">
    <property type="protein sequence ID" value="MFG6108154.1"/>
    <property type="molecule type" value="Genomic_DNA"/>
</dbReference>
<accession>A0ABW7CX55</accession>
<feature type="domain" description="X-Tfes XVIPCD" evidence="2">
    <location>
        <begin position="340"/>
        <end position="439"/>
    </location>
</feature>